<organism evidence="10 11">
    <name type="scientific">Suhomyces tanzawaensis NRRL Y-17324</name>
    <dbReference type="NCBI Taxonomy" id="984487"/>
    <lineage>
        <taxon>Eukaryota</taxon>
        <taxon>Fungi</taxon>
        <taxon>Dikarya</taxon>
        <taxon>Ascomycota</taxon>
        <taxon>Saccharomycotina</taxon>
        <taxon>Pichiomycetes</taxon>
        <taxon>Debaryomycetaceae</taxon>
        <taxon>Suhomyces</taxon>
    </lineage>
</organism>
<feature type="signal peptide" evidence="9">
    <location>
        <begin position="1"/>
        <end position="18"/>
    </location>
</feature>
<dbReference type="GO" id="GO:0005783">
    <property type="term" value="C:endoplasmic reticulum"/>
    <property type="evidence" value="ECO:0007669"/>
    <property type="project" value="InterPro"/>
</dbReference>
<evidence type="ECO:0000313" key="10">
    <source>
        <dbReference type="EMBL" id="ODV80308.1"/>
    </source>
</evidence>
<evidence type="ECO:0000256" key="4">
    <source>
        <dbReference type="ARBA" id="ARBA00022448"/>
    </source>
</evidence>
<keyword evidence="7" id="KW-0653">Protein transport</keyword>
<dbReference type="Gene3D" id="1.25.10.10">
    <property type="entry name" value="Leucine-rich Repeat Variant"/>
    <property type="match status" value="1"/>
</dbReference>
<dbReference type="AlphaFoldDB" id="A0A1E4SLE2"/>
<evidence type="ECO:0000256" key="2">
    <source>
        <dbReference type="ARBA" id="ARBA00011799"/>
    </source>
</evidence>
<sequence>MRIGLLGSTLATAVGVLSQIVDTEKELICNNPNNPHDCYPRLFQPTHQWQVIKEGQDIPPGLHVRLNIDTLTREAKIMDPSEDNSSTNDLVISSPVQEEEQDLQQQAIDAAHHEKTQQKIQEKIKDFRSKERAKRVNREDLNNYEGAVSEVENFDGDYSRLDQALDTLEDLSHDIEFGVKLTSTTLFDNFRQIIDASNSEKLHDKIYRIMGSSLRNNPDAVTNALNNLNKDYVVDLFSKLSNSSKSDVIQKRILGIIQALAQNNHFALNYFNNESDSTNKGITFLIQDFPTLGAQSKQRLLGLFEDLQLVDLTRKANDRRSVENSQDPDYQISQYLQSTLAANKATSNDQLKIFFNLLSELHTSNKKLKPSNEYMLWLSQEVELRKENKKRQDYSEEDKQFDEQMLKARHQVFGNPNALRKAMNDEL</sequence>
<dbReference type="InterPro" id="IPR011989">
    <property type="entry name" value="ARM-like"/>
</dbReference>
<dbReference type="GeneID" id="30980846"/>
<dbReference type="InterPro" id="IPR031884">
    <property type="entry name" value="Sil1_fungi"/>
</dbReference>
<keyword evidence="6" id="KW-0256">Endoplasmic reticulum</keyword>
<reference evidence="11" key="1">
    <citation type="submission" date="2016-05" db="EMBL/GenBank/DDBJ databases">
        <title>Comparative genomics of biotechnologically important yeasts.</title>
        <authorList>
            <consortium name="DOE Joint Genome Institute"/>
            <person name="Riley R."/>
            <person name="Haridas S."/>
            <person name="Wolfe K.H."/>
            <person name="Lopes M.R."/>
            <person name="Hittinger C.T."/>
            <person name="Goker M."/>
            <person name="Salamov A."/>
            <person name="Wisecaver J."/>
            <person name="Long T.M."/>
            <person name="Aerts A.L."/>
            <person name="Barry K."/>
            <person name="Choi C."/>
            <person name="Clum A."/>
            <person name="Coughlan A.Y."/>
            <person name="Deshpande S."/>
            <person name="Douglass A.P."/>
            <person name="Hanson S.J."/>
            <person name="Klenk H.-P."/>
            <person name="Labutti K."/>
            <person name="Lapidus A."/>
            <person name="Lindquist E."/>
            <person name="Lipzen A."/>
            <person name="Meier-Kolthoff J.P."/>
            <person name="Ohm R.A."/>
            <person name="Otillar R.P."/>
            <person name="Pangilinan J."/>
            <person name="Peng Y."/>
            <person name="Rokas A."/>
            <person name="Rosa C.A."/>
            <person name="Scheuner C."/>
            <person name="Sibirny A.A."/>
            <person name="Slot J.C."/>
            <person name="Stielow J.B."/>
            <person name="Sun H."/>
            <person name="Kurtzman C.P."/>
            <person name="Blackwell M."/>
            <person name="Grigoriev I.V."/>
            <person name="Jeffries T.W."/>
        </authorList>
    </citation>
    <scope>NUCLEOTIDE SEQUENCE [LARGE SCALE GENOMIC DNA]</scope>
    <source>
        <strain evidence="11">NRRL Y-17324</strain>
    </source>
</reference>
<comment type="similarity">
    <text evidence="1">Belongs to the SIL1 family.</text>
</comment>
<accession>A0A1E4SLE2</accession>
<feature type="chain" id="PRO_5009162820" description="Nucleotide exchange factor SIL1" evidence="9">
    <location>
        <begin position="19"/>
        <end position="427"/>
    </location>
</feature>
<keyword evidence="4" id="KW-0813">Transport</keyword>
<evidence type="ECO:0000256" key="6">
    <source>
        <dbReference type="ARBA" id="ARBA00022824"/>
    </source>
</evidence>
<gene>
    <name evidence="10" type="ORF">CANTADRAFT_21544</name>
</gene>
<evidence type="ECO:0000256" key="9">
    <source>
        <dbReference type="SAM" id="SignalP"/>
    </source>
</evidence>
<evidence type="ECO:0000256" key="3">
    <source>
        <dbReference type="ARBA" id="ARBA00015352"/>
    </source>
</evidence>
<dbReference type="GO" id="GO:0015031">
    <property type="term" value="P:protein transport"/>
    <property type="evidence" value="ECO:0007669"/>
    <property type="project" value="UniProtKB-KW"/>
</dbReference>
<keyword evidence="11" id="KW-1185">Reference proteome</keyword>
<keyword evidence="5 9" id="KW-0732">Signal</keyword>
<dbReference type="OrthoDB" id="448649at2759"/>
<evidence type="ECO:0000256" key="8">
    <source>
        <dbReference type="ARBA" id="ARBA00023010"/>
    </source>
</evidence>
<dbReference type="STRING" id="984487.A0A1E4SLE2"/>
<evidence type="ECO:0000256" key="7">
    <source>
        <dbReference type="ARBA" id="ARBA00022927"/>
    </source>
</evidence>
<proteinExistence type="inferred from homology"/>
<protein>
    <recommendedName>
        <fullName evidence="3">Nucleotide exchange factor SIL1</fullName>
    </recommendedName>
</protein>
<name>A0A1E4SLE2_9ASCO</name>
<dbReference type="Proteomes" id="UP000094285">
    <property type="component" value="Unassembled WGS sequence"/>
</dbReference>
<evidence type="ECO:0000256" key="5">
    <source>
        <dbReference type="ARBA" id="ARBA00022729"/>
    </source>
</evidence>
<dbReference type="GO" id="GO:0000774">
    <property type="term" value="F:adenyl-nucleotide exchange factor activity"/>
    <property type="evidence" value="ECO:0007669"/>
    <property type="project" value="InterPro"/>
</dbReference>
<keyword evidence="8" id="KW-0811">Translocation</keyword>
<dbReference type="RefSeq" id="XP_020065430.1">
    <property type="nucleotide sequence ID" value="XM_020206709.1"/>
</dbReference>
<comment type="subunit">
    <text evidence="2">Interacts with KAR2.</text>
</comment>
<evidence type="ECO:0000313" key="11">
    <source>
        <dbReference type="Proteomes" id="UP000094285"/>
    </source>
</evidence>
<dbReference type="Pfam" id="PF16782">
    <property type="entry name" value="SIL1"/>
    <property type="match status" value="1"/>
</dbReference>
<evidence type="ECO:0000256" key="1">
    <source>
        <dbReference type="ARBA" id="ARBA00010588"/>
    </source>
</evidence>
<dbReference type="EMBL" id="KV453911">
    <property type="protein sequence ID" value="ODV80308.1"/>
    <property type="molecule type" value="Genomic_DNA"/>
</dbReference>